<keyword evidence="3" id="KW-0677">Repeat</keyword>
<dbReference type="GO" id="GO:0006281">
    <property type="term" value="P:DNA repair"/>
    <property type="evidence" value="ECO:0007669"/>
    <property type="project" value="TreeGrafter"/>
</dbReference>
<dbReference type="InterPro" id="IPR019775">
    <property type="entry name" value="WD40_repeat_CS"/>
</dbReference>
<evidence type="ECO:0000256" key="5">
    <source>
        <dbReference type="PROSITE-ProRule" id="PRU00221"/>
    </source>
</evidence>
<dbReference type="PANTHER" id="PTHR19932">
    <property type="entry name" value="WD REPEAT AND HMG-BOX DNA BINDING PROTEIN"/>
    <property type="match status" value="1"/>
</dbReference>
<evidence type="ECO:0000259" key="8">
    <source>
        <dbReference type="Pfam" id="PF20946"/>
    </source>
</evidence>
<feature type="compositionally biased region" description="Polar residues" evidence="6">
    <location>
        <begin position="1056"/>
        <end position="1073"/>
    </location>
</feature>
<feature type="repeat" description="WD" evidence="5">
    <location>
        <begin position="135"/>
        <end position="176"/>
    </location>
</feature>
<dbReference type="STRING" id="181874.A0A409Y9I8"/>
<feature type="domain" description="WDHD1 first WD40" evidence="9">
    <location>
        <begin position="9"/>
        <end position="304"/>
    </location>
</feature>
<feature type="domain" description="WDHD1/CFT4 helical bundle" evidence="8">
    <location>
        <begin position="719"/>
        <end position="812"/>
    </location>
</feature>
<dbReference type="SUPFAM" id="SSF50978">
    <property type="entry name" value="WD40 repeat-like"/>
    <property type="match status" value="1"/>
</dbReference>
<dbReference type="Pfam" id="PF20946">
    <property type="entry name" value="Ctf4_C"/>
    <property type="match status" value="1"/>
</dbReference>
<evidence type="ECO:0000256" key="6">
    <source>
        <dbReference type="SAM" id="MobiDB-lite"/>
    </source>
</evidence>
<evidence type="ECO:0000256" key="1">
    <source>
        <dbReference type="ARBA" id="ARBA00004123"/>
    </source>
</evidence>
<accession>A0A409Y9I8</accession>
<proteinExistence type="predicted"/>
<dbReference type="InterPro" id="IPR048591">
    <property type="entry name" value="WDHD1/CFT4_hel"/>
</dbReference>
<dbReference type="InterPro" id="IPR057646">
    <property type="entry name" value="WD40_WDHD1_1st"/>
</dbReference>
<evidence type="ECO:0000313" key="11">
    <source>
        <dbReference type="Proteomes" id="UP000284842"/>
    </source>
</evidence>
<evidence type="ECO:0000259" key="9">
    <source>
        <dbReference type="Pfam" id="PF24817"/>
    </source>
</evidence>
<keyword evidence="4" id="KW-0539">Nucleus</keyword>
<dbReference type="PROSITE" id="PS00678">
    <property type="entry name" value="WD_REPEATS_1"/>
    <property type="match status" value="1"/>
</dbReference>
<dbReference type="GO" id="GO:0003682">
    <property type="term" value="F:chromatin binding"/>
    <property type="evidence" value="ECO:0007669"/>
    <property type="project" value="TreeGrafter"/>
</dbReference>
<feature type="region of interest" description="Disordered" evidence="6">
    <location>
        <begin position="831"/>
        <end position="863"/>
    </location>
</feature>
<dbReference type="GO" id="GO:0000278">
    <property type="term" value="P:mitotic cell cycle"/>
    <property type="evidence" value="ECO:0007669"/>
    <property type="project" value="TreeGrafter"/>
</dbReference>
<keyword evidence="2 5" id="KW-0853">WD repeat</keyword>
<feature type="compositionally biased region" description="Polar residues" evidence="6">
    <location>
        <begin position="1030"/>
        <end position="1041"/>
    </location>
</feature>
<dbReference type="Pfam" id="PF12341">
    <property type="entry name" value="Mcl1_mid"/>
    <property type="match status" value="1"/>
</dbReference>
<dbReference type="InterPro" id="IPR036322">
    <property type="entry name" value="WD40_repeat_dom_sf"/>
</dbReference>
<dbReference type="GO" id="GO:0043596">
    <property type="term" value="C:nuclear replication fork"/>
    <property type="evidence" value="ECO:0007669"/>
    <property type="project" value="TreeGrafter"/>
</dbReference>
<dbReference type="PROSITE" id="PS50082">
    <property type="entry name" value="WD_REPEATS_2"/>
    <property type="match status" value="2"/>
</dbReference>
<evidence type="ECO:0000256" key="3">
    <source>
        <dbReference type="ARBA" id="ARBA00022737"/>
    </source>
</evidence>
<dbReference type="Pfam" id="PF24817">
    <property type="entry name" value="WD40_WDHD1_1st"/>
    <property type="match status" value="1"/>
</dbReference>
<evidence type="ECO:0000313" key="10">
    <source>
        <dbReference type="EMBL" id="PPQ99766.1"/>
    </source>
</evidence>
<organism evidence="10 11">
    <name type="scientific">Panaeolus cyanescens</name>
    <dbReference type="NCBI Taxonomy" id="181874"/>
    <lineage>
        <taxon>Eukaryota</taxon>
        <taxon>Fungi</taxon>
        <taxon>Dikarya</taxon>
        <taxon>Basidiomycota</taxon>
        <taxon>Agaricomycotina</taxon>
        <taxon>Agaricomycetes</taxon>
        <taxon>Agaricomycetidae</taxon>
        <taxon>Agaricales</taxon>
        <taxon>Agaricineae</taxon>
        <taxon>Galeropsidaceae</taxon>
        <taxon>Panaeolus</taxon>
    </lineage>
</organism>
<comment type="subcellular location">
    <subcellularLocation>
        <location evidence="1">Nucleus</location>
    </subcellularLocation>
</comment>
<dbReference type="GO" id="GO:0006261">
    <property type="term" value="P:DNA-templated DNA replication"/>
    <property type="evidence" value="ECO:0007669"/>
    <property type="project" value="TreeGrafter"/>
</dbReference>
<dbReference type="Gene3D" id="2.130.10.10">
    <property type="entry name" value="YVTN repeat-like/Quinoprotein amine dehydrogenase"/>
    <property type="match status" value="2"/>
</dbReference>
<name>A0A409Y9I8_9AGAR</name>
<dbReference type="EMBL" id="NHTK01001347">
    <property type="protein sequence ID" value="PPQ99766.1"/>
    <property type="molecule type" value="Genomic_DNA"/>
</dbReference>
<dbReference type="PANTHER" id="PTHR19932:SF10">
    <property type="entry name" value="WD REPEAT AND HMG-BOX DNA-BINDING PROTEIN 1"/>
    <property type="match status" value="1"/>
</dbReference>
<dbReference type="InterPro" id="IPR022100">
    <property type="entry name" value="WDHD1/CFT4_beta-prop_2nd"/>
</dbReference>
<gene>
    <name evidence="10" type="ORF">CVT24_009669</name>
</gene>
<feature type="repeat" description="WD" evidence="5">
    <location>
        <begin position="7"/>
        <end position="48"/>
    </location>
</feature>
<dbReference type="InterPro" id="IPR015943">
    <property type="entry name" value="WD40/YVTN_repeat-like_dom_sf"/>
</dbReference>
<keyword evidence="11" id="KW-1185">Reference proteome</keyword>
<dbReference type="SMART" id="SM00320">
    <property type="entry name" value="WD40"/>
    <property type="match status" value="6"/>
</dbReference>
<reference evidence="10 11" key="1">
    <citation type="journal article" date="2018" name="Evol. Lett.">
        <title>Horizontal gene cluster transfer increased hallucinogenic mushroom diversity.</title>
        <authorList>
            <person name="Reynolds H.T."/>
            <person name="Vijayakumar V."/>
            <person name="Gluck-Thaler E."/>
            <person name="Korotkin H.B."/>
            <person name="Matheny P.B."/>
            <person name="Slot J.C."/>
        </authorList>
    </citation>
    <scope>NUCLEOTIDE SEQUENCE [LARGE SCALE GENOMIC DNA]</scope>
    <source>
        <strain evidence="10 11">2629</strain>
    </source>
</reference>
<evidence type="ECO:0000256" key="4">
    <source>
        <dbReference type="ARBA" id="ARBA00023242"/>
    </source>
</evidence>
<dbReference type="PROSITE" id="PS50294">
    <property type="entry name" value="WD_REPEATS_REGION"/>
    <property type="match status" value="2"/>
</dbReference>
<sequence>MAKLISNTCHGNGLTCLAFSADGSRAFTGGKDCLVRIWKMSEGAEQEPEAATEAEGDVTCLATTSDCWLSGSEDTEVRRYAKDSNQLEGVVTTTSGVSVRCISIDPEGKRVAVTSDSELTVKVVDLEDTMEVKRLDGYKSGVRSASWHPSGSLLTTCTADGKIVIWDMTTEQPKIETTIEGLIPAVNDSSADEFQNDSSAIWHTSGDYFFVPTKGHEIATVSRSTWTKTGTLSNKDVAGTITALALSSNGVYLASACQSKVHVWSTKTRQLVVSQSSTPGIPIVRLAFSPRENLIAWTDTSGTFTRWPKPIPSDMPDPVKAQSTNNGASLSLETQAGLDLFEDDLLEKADLNDVVLDGDDDMADMNDDWIVDDMNGAHSAELSKKEADGNVKEMVSITKAQKPFQPGSTPMLHKKQYLAHNMIGSIEVTDQDTHHIVNVEFFDKSLRKGYHFSDTFKYNLGYLGERGAVFACLPQDGHPAEVLFKPYTSSKTNDWTYSLARKDPMTGDDMKVEVLGVAAGAAPLTKNSNEMELQGYGNVVIATSENDLTFLSGTGRERRIMALPGEFVTMVAATEWVLVVHRAGSTTIDGSQNLWYTMINFEDFSVRQRDILPVPKKHTLKWIGLTDQEVPAIYDSAGHVHVLTKHRIPHHASWARVLDTNLLDRRQGKHESYWPVGISENHFMCLILKGLQEHPGFPRPLIQELPLRIPFRRDAPKDEKIEREQLQTEMMLDALDEELTTPEITERERAIDKELIILIQEACKASNVARALELVKLLHNNAFLDPAATVAGFYHHIGLQEKINIIKAERLEAEERLTALRNKRRRWLKPEAPLRQVAPSSSSGGARFDPLADTRPPPVIERPGMARVNKPIFEPTRYSSRAPASQLPPPSSVAETSVFDEPVDIVDSPPTNADAKRKRMEVDDFPGVDSSMPPPKQSKFQSNPFARKLNEPSKNPFARKLDNKPIHKSDSFFDKVDAAESEPPKKRPFASKPKDSSKEKKDGPKQTTLFGMMPPKSDKSKPKKSSTPTLVESQDTDTQMTDVVMGDLDSQILVEDTQNTEDTQNLDTNNWEETQLVDDESQLSTVS</sequence>
<dbReference type="Proteomes" id="UP000284842">
    <property type="component" value="Unassembled WGS sequence"/>
</dbReference>
<feature type="compositionally biased region" description="Basic and acidic residues" evidence="6">
    <location>
        <begin position="959"/>
        <end position="985"/>
    </location>
</feature>
<evidence type="ECO:0000256" key="2">
    <source>
        <dbReference type="ARBA" id="ARBA00022574"/>
    </source>
</evidence>
<dbReference type="InParanoid" id="A0A409Y9I8"/>
<evidence type="ECO:0000259" key="7">
    <source>
        <dbReference type="Pfam" id="PF12341"/>
    </source>
</evidence>
<protein>
    <submittedName>
        <fullName evidence="10">Uncharacterized protein</fullName>
    </submittedName>
</protein>
<dbReference type="OrthoDB" id="427368at2759"/>
<feature type="domain" description="WDHD1/CFT4 second beta-propeller" evidence="7">
    <location>
        <begin position="402"/>
        <end position="710"/>
    </location>
</feature>
<feature type="region of interest" description="Disordered" evidence="6">
    <location>
        <begin position="877"/>
        <end position="1087"/>
    </location>
</feature>
<comment type="caution">
    <text evidence="10">The sequence shown here is derived from an EMBL/GenBank/DDBJ whole genome shotgun (WGS) entry which is preliminary data.</text>
</comment>
<dbReference type="FunCoup" id="A0A409Y9I8">
    <property type="interactions" value="392"/>
</dbReference>
<feature type="compositionally biased region" description="Basic and acidic residues" evidence="6">
    <location>
        <begin position="992"/>
        <end position="1004"/>
    </location>
</feature>
<dbReference type="AlphaFoldDB" id="A0A409Y9I8"/>
<dbReference type="InterPro" id="IPR001680">
    <property type="entry name" value="WD40_rpt"/>
</dbReference>